<dbReference type="EMBL" id="CAJPDT010000007">
    <property type="protein sequence ID" value="CAF9910667.1"/>
    <property type="molecule type" value="Genomic_DNA"/>
</dbReference>
<feature type="compositionally biased region" description="Basic and acidic residues" evidence="2">
    <location>
        <begin position="142"/>
        <end position="153"/>
    </location>
</feature>
<feature type="compositionally biased region" description="Basic residues" evidence="2">
    <location>
        <begin position="226"/>
        <end position="236"/>
    </location>
</feature>
<feature type="compositionally biased region" description="Basic and acidic residues" evidence="2">
    <location>
        <begin position="180"/>
        <end position="191"/>
    </location>
</feature>
<accession>A0A8H3EUT2</accession>
<dbReference type="Proteomes" id="UP000664534">
    <property type="component" value="Unassembled WGS sequence"/>
</dbReference>
<proteinExistence type="predicted"/>
<organism evidence="4 5">
    <name type="scientific">Imshaugia aleurites</name>
    <dbReference type="NCBI Taxonomy" id="172621"/>
    <lineage>
        <taxon>Eukaryota</taxon>
        <taxon>Fungi</taxon>
        <taxon>Dikarya</taxon>
        <taxon>Ascomycota</taxon>
        <taxon>Pezizomycotina</taxon>
        <taxon>Lecanoromycetes</taxon>
        <taxon>OSLEUM clade</taxon>
        <taxon>Lecanoromycetidae</taxon>
        <taxon>Lecanorales</taxon>
        <taxon>Lecanorineae</taxon>
        <taxon>Parmeliaceae</taxon>
        <taxon>Imshaugia</taxon>
    </lineage>
</organism>
<feature type="domain" description="UTP23 sensor motif region" evidence="3">
    <location>
        <begin position="156"/>
        <end position="175"/>
    </location>
</feature>
<dbReference type="Pfam" id="PF04900">
    <property type="entry name" value="Fcf1"/>
    <property type="match status" value="1"/>
</dbReference>
<evidence type="ECO:0000313" key="5">
    <source>
        <dbReference type="Proteomes" id="UP000664534"/>
    </source>
</evidence>
<gene>
    <name evidence="4" type="ORF">IMSHALPRED_009279</name>
</gene>
<name>A0A8H3EUT2_9LECA</name>
<feature type="region of interest" description="Disordered" evidence="2">
    <location>
        <begin position="108"/>
        <end position="254"/>
    </location>
</feature>
<reference evidence="4" key="1">
    <citation type="submission" date="2021-03" db="EMBL/GenBank/DDBJ databases">
        <authorList>
            <person name="Tagirdzhanova G."/>
        </authorList>
    </citation>
    <scope>NUCLEOTIDE SEQUENCE</scope>
</reference>
<feature type="compositionally biased region" description="Polar residues" evidence="2">
    <location>
        <begin position="196"/>
        <end position="206"/>
    </location>
</feature>
<comment type="caution">
    <text evidence="4">The sequence shown here is derived from an EMBL/GenBank/DDBJ whole genome shotgun (WGS) entry which is preliminary data.</text>
</comment>
<dbReference type="InterPro" id="IPR006984">
    <property type="entry name" value="Fcf1/UTP23"/>
</dbReference>
<dbReference type="PANTHER" id="PTHR12416">
    <property type="entry name" value="RRNA-PROCESSING PROTEIN UTP23 HOMOLOG"/>
    <property type="match status" value="1"/>
</dbReference>
<evidence type="ECO:0000313" key="4">
    <source>
        <dbReference type="EMBL" id="CAF9910667.1"/>
    </source>
</evidence>
<sequence length="254" mass="27940">MRHLYLLKDIPQPTKDAFIITAKSMERRRCNHHVLDEPLSTLECLTSVIDPKGSQTNKNRYVVASQDEDVRRYCRGIEGVPLVFVKRSVMVMEPMAAGSINAREGMEREKFRSGLKTRGTGLVGKRKRDEDDGGAVGGESQEVERIIEGDERARKKKKAKGPKGPNPLSVKKPKKATVGDLEKKRRTEGRPAEAPGSTNAVETNAETGVPVDILDGPSVATPDRTAKRKRKRKHKPKQPEVLAAAIDNGDGGSE</sequence>
<keyword evidence="1" id="KW-0539">Nucleus</keyword>
<dbReference type="Pfam" id="PF24779">
    <property type="entry name" value="UTP23_sensor"/>
    <property type="match status" value="1"/>
</dbReference>
<dbReference type="InterPro" id="IPR057776">
    <property type="entry name" value="UTP23_sensor"/>
</dbReference>
<dbReference type="AlphaFoldDB" id="A0A8H3EUT2"/>
<dbReference type="Gene3D" id="3.40.50.1010">
    <property type="entry name" value="5'-nuclease"/>
    <property type="match status" value="1"/>
</dbReference>
<dbReference type="GO" id="GO:0032040">
    <property type="term" value="C:small-subunit processome"/>
    <property type="evidence" value="ECO:0007669"/>
    <property type="project" value="InterPro"/>
</dbReference>
<protein>
    <recommendedName>
        <fullName evidence="3">UTP23 sensor motif region domain-containing protein</fullName>
    </recommendedName>
</protein>
<evidence type="ECO:0000256" key="2">
    <source>
        <dbReference type="SAM" id="MobiDB-lite"/>
    </source>
</evidence>
<dbReference type="OrthoDB" id="25675at2759"/>
<evidence type="ECO:0000256" key="1">
    <source>
        <dbReference type="ARBA" id="ARBA00023242"/>
    </source>
</evidence>
<evidence type="ECO:0000259" key="3">
    <source>
        <dbReference type="Pfam" id="PF24779"/>
    </source>
</evidence>
<keyword evidence="5" id="KW-1185">Reference proteome</keyword>